<dbReference type="AlphaFoldDB" id="A0A7R9KJE6"/>
<evidence type="ECO:0000313" key="3">
    <source>
        <dbReference type="Proteomes" id="UP000759131"/>
    </source>
</evidence>
<accession>A0A7R9KJE6</accession>
<comment type="similarity">
    <text evidence="1">Belongs to the FAM136 family.</text>
</comment>
<dbReference type="Pfam" id="PF05811">
    <property type="entry name" value="DUF842"/>
    <property type="match status" value="1"/>
</dbReference>
<name>A0A7R9KJE6_9ACAR</name>
<dbReference type="EMBL" id="CAJPIZ010001319">
    <property type="protein sequence ID" value="CAG2103277.1"/>
    <property type="molecule type" value="Genomic_DNA"/>
</dbReference>
<dbReference type="PANTHER" id="PTHR21096">
    <property type="entry name" value="PROTEIN FAM136A"/>
    <property type="match status" value="1"/>
</dbReference>
<dbReference type="OrthoDB" id="9975421at2759"/>
<reference evidence="2" key="1">
    <citation type="submission" date="2020-11" db="EMBL/GenBank/DDBJ databases">
        <authorList>
            <person name="Tran Van P."/>
        </authorList>
    </citation>
    <scope>NUCLEOTIDE SEQUENCE</scope>
</reference>
<dbReference type="GO" id="GO:0005737">
    <property type="term" value="C:cytoplasm"/>
    <property type="evidence" value="ECO:0007669"/>
    <property type="project" value="TreeGrafter"/>
</dbReference>
<dbReference type="EMBL" id="OC855894">
    <property type="protein sequence ID" value="CAD7622847.1"/>
    <property type="molecule type" value="Genomic_DNA"/>
</dbReference>
<evidence type="ECO:0000256" key="1">
    <source>
        <dbReference type="ARBA" id="ARBA00009952"/>
    </source>
</evidence>
<dbReference type="Proteomes" id="UP000759131">
    <property type="component" value="Unassembled WGS sequence"/>
</dbReference>
<dbReference type="PANTHER" id="PTHR21096:SF0">
    <property type="entry name" value="PROTEIN FAM136A"/>
    <property type="match status" value="1"/>
</dbReference>
<sequence length="142" mass="16158">MASEAQTRVQKCFHDLMNDLDKSCMRRIQGEMHRCAAQCCDRTDLSMEGNHECISKCSQPLQTAQAYVEREVNGFQDRIERCVLSCQDGIKDKIGAQTTDDQMKGFTTQFESCVVKCVDTHIGLMPNMLSKMKEFIKKGSYN</sequence>
<proteinExistence type="inferred from homology"/>
<keyword evidence="3" id="KW-1185">Reference proteome</keyword>
<organism evidence="2">
    <name type="scientific">Medioppia subpectinata</name>
    <dbReference type="NCBI Taxonomy" id="1979941"/>
    <lineage>
        <taxon>Eukaryota</taxon>
        <taxon>Metazoa</taxon>
        <taxon>Ecdysozoa</taxon>
        <taxon>Arthropoda</taxon>
        <taxon>Chelicerata</taxon>
        <taxon>Arachnida</taxon>
        <taxon>Acari</taxon>
        <taxon>Acariformes</taxon>
        <taxon>Sarcoptiformes</taxon>
        <taxon>Oribatida</taxon>
        <taxon>Brachypylina</taxon>
        <taxon>Oppioidea</taxon>
        <taxon>Oppiidae</taxon>
        <taxon>Medioppia</taxon>
    </lineage>
</organism>
<dbReference type="InterPro" id="IPR008560">
    <property type="entry name" value="DUF842_euk"/>
</dbReference>
<gene>
    <name evidence="2" type="ORF">OSB1V03_LOCUS3310</name>
</gene>
<protein>
    <recommendedName>
        <fullName evidence="4">Protein FAM136A</fullName>
    </recommendedName>
</protein>
<evidence type="ECO:0008006" key="4">
    <source>
        <dbReference type="Google" id="ProtNLM"/>
    </source>
</evidence>
<evidence type="ECO:0000313" key="2">
    <source>
        <dbReference type="EMBL" id="CAD7622847.1"/>
    </source>
</evidence>